<keyword evidence="6" id="KW-0413">Isomerase</keyword>
<feature type="domain" description="Alpha-D-phosphohexomutase C-terminal" evidence="7">
    <location>
        <begin position="421"/>
        <end position="461"/>
    </location>
</feature>
<evidence type="ECO:0000256" key="6">
    <source>
        <dbReference type="ARBA" id="ARBA00023235"/>
    </source>
</evidence>
<dbReference type="InterPro" id="IPR005843">
    <property type="entry name" value="A-D-PHexomutase_C"/>
</dbReference>
<dbReference type="Pfam" id="PF02879">
    <property type="entry name" value="PGM_PMM_II"/>
    <property type="match status" value="1"/>
</dbReference>
<dbReference type="Pfam" id="PF02878">
    <property type="entry name" value="PGM_PMM_I"/>
    <property type="match status" value="1"/>
</dbReference>
<dbReference type="PANTHER" id="PTHR42946">
    <property type="entry name" value="PHOSPHOHEXOSE MUTASE"/>
    <property type="match status" value="1"/>
</dbReference>
<dbReference type="InterPro" id="IPR050060">
    <property type="entry name" value="Phosphoglucosamine_mutase"/>
</dbReference>
<dbReference type="Proteomes" id="UP000215256">
    <property type="component" value="Chromosome 2"/>
</dbReference>
<dbReference type="KEGG" id="och:CES85_4799"/>
<dbReference type="InterPro" id="IPR005845">
    <property type="entry name" value="A-D-PHexomutase_a/b/a-II"/>
</dbReference>
<dbReference type="Pfam" id="PF02880">
    <property type="entry name" value="PGM_PMM_III"/>
    <property type="match status" value="1"/>
</dbReference>
<dbReference type="OrthoDB" id="9803322at2"/>
<dbReference type="Pfam" id="PF00408">
    <property type="entry name" value="PGM_PMM_IV"/>
    <property type="match status" value="1"/>
</dbReference>
<feature type="domain" description="Alpha-D-phosphohexomutase alpha/beta/alpha" evidence="10">
    <location>
        <begin position="271"/>
        <end position="373"/>
    </location>
</feature>
<dbReference type="Gene3D" id="3.40.120.10">
    <property type="entry name" value="Alpha-D-Glucose-1,6-Bisphosphate, subunit A, domain 3"/>
    <property type="match status" value="3"/>
</dbReference>
<dbReference type="AlphaFoldDB" id="A0A248UBD3"/>
<comment type="similarity">
    <text evidence="2">Belongs to the phosphohexose mutase family.</text>
</comment>
<dbReference type="SUPFAM" id="SSF55957">
    <property type="entry name" value="Phosphoglucomutase, C-terminal domain"/>
    <property type="match status" value="1"/>
</dbReference>
<dbReference type="GO" id="GO:0005975">
    <property type="term" value="P:carbohydrate metabolic process"/>
    <property type="evidence" value="ECO:0007669"/>
    <property type="project" value="InterPro"/>
</dbReference>
<evidence type="ECO:0000256" key="2">
    <source>
        <dbReference type="ARBA" id="ARBA00010231"/>
    </source>
</evidence>
<feature type="domain" description="Alpha-D-phosphohexomutase alpha/beta/alpha" evidence="9">
    <location>
        <begin position="158"/>
        <end position="255"/>
    </location>
</feature>
<name>A0A248UBD3_9HYPH</name>
<dbReference type="SUPFAM" id="SSF53738">
    <property type="entry name" value="Phosphoglucomutase, first 3 domains"/>
    <property type="match status" value="3"/>
</dbReference>
<dbReference type="PANTHER" id="PTHR42946:SF1">
    <property type="entry name" value="PHOSPHOGLUCOMUTASE (ALPHA-D-GLUCOSE-1,6-BISPHOSPHATE-DEPENDENT)"/>
    <property type="match status" value="1"/>
</dbReference>
<evidence type="ECO:0000313" key="12">
    <source>
        <dbReference type="Proteomes" id="UP000215256"/>
    </source>
</evidence>
<dbReference type="GO" id="GO:0004615">
    <property type="term" value="F:phosphomannomutase activity"/>
    <property type="evidence" value="ECO:0007669"/>
    <property type="project" value="TreeGrafter"/>
</dbReference>
<dbReference type="InterPro" id="IPR016055">
    <property type="entry name" value="A-D-PHexomutase_a/b/a-I/II/III"/>
</dbReference>
<dbReference type="EMBL" id="CP022603">
    <property type="protein sequence ID" value="ASV84008.1"/>
    <property type="molecule type" value="Genomic_DNA"/>
</dbReference>
<evidence type="ECO:0000256" key="5">
    <source>
        <dbReference type="ARBA" id="ARBA00022842"/>
    </source>
</evidence>
<organism evidence="11 12">
    <name type="scientific">Ochrobactrum quorumnocens</name>
    <dbReference type="NCBI Taxonomy" id="271865"/>
    <lineage>
        <taxon>Bacteria</taxon>
        <taxon>Pseudomonadati</taxon>
        <taxon>Pseudomonadota</taxon>
        <taxon>Alphaproteobacteria</taxon>
        <taxon>Hyphomicrobiales</taxon>
        <taxon>Brucellaceae</taxon>
        <taxon>Brucella/Ochrobactrum group</taxon>
        <taxon>Ochrobactrum</taxon>
    </lineage>
</organism>
<dbReference type="CDD" id="cd03088">
    <property type="entry name" value="ManB"/>
    <property type="match status" value="1"/>
</dbReference>
<sequence>MTGNSLKFGTSGLRGLATELNGLPAYAYSLAFVHMLKSTGNLNTGDKVFVGQDLRPSSPDIAALAMGAIEDAGFTPVDCSVLPTPALSYYAMAQNAPCIMITGSHIPDDRNGLKFYRADGEIDKDDEAAISAAYVALPADIASRKAVGLSVSDSAINAYAERYIQLFDTDSLTGLKVGVYQHSSVARDLLTKVLGALGAETVALGRSDVFVPVDTEALRPDDIRLLSEWAKQDQFDAIVSTDGDADRPLIADEHGNFVRGDLVGAITSAWVGADVIVTPVTSNAALEECGKFNRVLRTRVGSPYVIAGMQQALNENAKSVVGFEANGGVLLGSTIDKDGRQLSALPTRDALLPILACLSTIKQTQTPLSEIAHSYGFRIALSDRLQNVPQEKSAAFLSVITQEDARIQLFPATDPVIRFEAIDGVKLFFKSGNAVHYRASGNAPELRCYVEAASEAQASELLTMGIEIARNATKDATSK</sequence>
<evidence type="ECO:0000259" key="7">
    <source>
        <dbReference type="Pfam" id="PF00408"/>
    </source>
</evidence>
<evidence type="ECO:0000259" key="10">
    <source>
        <dbReference type="Pfam" id="PF02880"/>
    </source>
</evidence>
<protein>
    <submittedName>
        <fullName evidence="11">Phosphoglucomutase/phosphomannomutase, alpha/beta/alpha domain III family protein</fullName>
    </submittedName>
</protein>
<accession>A0A248UBD3</accession>
<dbReference type="RefSeq" id="WP_095444861.1">
    <property type="nucleotide sequence ID" value="NZ_CP022603.1"/>
</dbReference>
<evidence type="ECO:0000259" key="9">
    <source>
        <dbReference type="Pfam" id="PF02879"/>
    </source>
</evidence>
<dbReference type="InterPro" id="IPR036900">
    <property type="entry name" value="A-D-PHexomutase_C_sf"/>
</dbReference>
<dbReference type="InterPro" id="IPR005844">
    <property type="entry name" value="A-D-PHexomutase_a/b/a-I"/>
</dbReference>
<keyword evidence="4" id="KW-0479">Metal-binding</keyword>
<dbReference type="GO" id="GO:0046872">
    <property type="term" value="F:metal ion binding"/>
    <property type="evidence" value="ECO:0007669"/>
    <property type="project" value="UniProtKB-KW"/>
</dbReference>
<evidence type="ECO:0000256" key="3">
    <source>
        <dbReference type="ARBA" id="ARBA00022553"/>
    </source>
</evidence>
<evidence type="ECO:0000313" key="11">
    <source>
        <dbReference type="EMBL" id="ASV84008.1"/>
    </source>
</evidence>
<evidence type="ECO:0000259" key="8">
    <source>
        <dbReference type="Pfam" id="PF02878"/>
    </source>
</evidence>
<gene>
    <name evidence="11" type="ORF">CES85_4799</name>
</gene>
<comment type="cofactor">
    <cofactor evidence="1">
        <name>Mg(2+)</name>
        <dbReference type="ChEBI" id="CHEBI:18420"/>
    </cofactor>
</comment>
<keyword evidence="5" id="KW-0460">Magnesium</keyword>
<keyword evidence="3" id="KW-0597">Phosphoprotein</keyword>
<feature type="domain" description="Alpha-D-phosphohexomutase alpha/beta/alpha" evidence="8">
    <location>
        <begin position="6"/>
        <end position="134"/>
    </location>
</feature>
<dbReference type="Gene3D" id="3.30.310.50">
    <property type="entry name" value="Alpha-D-phosphohexomutase, C-terminal domain"/>
    <property type="match status" value="1"/>
</dbReference>
<reference evidence="11 12" key="1">
    <citation type="submission" date="2017-07" db="EMBL/GenBank/DDBJ databases">
        <title>Phylogenetic study on the rhizospheric bacterium Ochrobactrum sp. A44.</title>
        <authorList>
            <person name="Krzyzanowska D.M."/>
            <person name="Ossowicki A."/>
            <person name="Rajewska M."/>
            <person name="Maciag T."/>
            <person name="Kaczynski Z."/>
            <person name="Czerwicka M."/>
            <person name="Jafra S."/>
        </authorList>
    </citation>
    <scope>NUCLEOTIDE SEQUENCE [LARGE SCALE GENOMIC DNA]</scope>
    <source>
        <strain evidence="11 12">A44</strain>
    </source>
</reference>
<evidence type="ECO:0000256" key="4">
    <source>
        <dbReference type="ARBA" id="ARBA00022723"/>
    </source>
</evidence>
<evidence type="ECO:0000256" key="1">
    <source>
        <dbReference type="ARBA" id="ARBA00001946"/>
    </source>
</evidence>
<dbReference type="InterPro" id="IPR005846">
    <property type="entry name" value="A-D-PHexomutase_a/b/a-III"/>
</dbReference>
<proteinExistence type="inferred from homology"/>